<reference evidence="1" key="1">
    <citation type="journal article" date="2020" name="Nature">
        <title>Giant virus diversity and host interactions through global metagenomics.</title>
        <authorList>
            <person name="Schulz F."/>
            <person name="Roux S."/>
            <person name="Paez-Espino D."/>
            <person name="Jungbluth S."/>
            <person name="Walsh D.A."/>
            <person name="Denef V.J."/>
            <person name="McMahon K.D."/>
            <person name="Konstantinidis K.T."/>
            <person name="Eloe-Fadrosh E.A."/>
            <person name="Kyrpides N.C."/>
            <person name="Woyke T."/>
        </authorList>
    </citation>
    <scope>NUCLEOTIDE SEQUENCE</scope>
    <source>
        <strain evidence="1">GVMAG-S-1017244-22</strain>
    </source>
</reference>
<dbReference type="EMBL" id="MN740582">
    <property type="protein sequence ID" value="QHU34970.1"/>
    <property type="molecule type" value="Genomic_DNA"/>
</dbReference>
<dbReference type="AlphaFoldDB" id="A0A6C0LX66"/>
<protein>
    <submittedName>
        <fullName evidence="1">Uncharacterized protein</fullName>
    </submittedName>
</protein>
<name>A0A6C0LX66_9ZZZZ</name>
<accession>A0A6C0LX66</accession>
<proteinExistence type="predicted"/>
<sequence>MNKKKENVLIVKYFANNIYNLINEHYLLIL</sequence>
<evidence type="ECO:0000313" key="1">
    <source>
        <dbReference type="EMBL" id="QHU34970.1"/>
    </source>
</evidence>
<organism evidence="1">
    <name type="scientific">viral metagenome</name>
    <dbReference type="NCBI Taxonomy" id="1070528"/>
    <lineage>
        <taxon>unclassified sequences</taxon>
        <taxon>metagenomes</taxon>
        <taxon>organismal metagenomes</taxon>
    </lineage>
</organism>